<dbReference type="GO" id="GO:0008270">
    <property type="term" value="F:zinc ion binding"/>
    <property type="evidence" value="ECO:0007669"/>
    <property type="project" value="InterPro"/>
</dbReference>
<evidence type="ECO:0000256" key="3">
    <source>
        <dbReference type="SAM" id="MobiDB-lite"/>
    </source>
</evidence>
<dbReference type="AlphaFoldDB" id="A0A3E2GUY8"/>
<name>A0A3E2GUY8_SCYLI</name>
<evidence type="ECO:0000313" key="6">
    <source>
        <dbReference type="Proteomes" id="UP000258309"/>
    </source>
</evidence>
<dbReference type="OrthoDB" id="3509362at2759"/>
<comment type="subcellular location">
    <subcellularLocation>
        <location evidence="1">Nucleus</location>
    </subcellularLocation>
</comment>
<reference evidence="5 6" key="1">
    <citation type="submission" date="2018-05" db="EMBL/GenBank/DDBJ databases">
        <title>Draft genome sequence of Scytalidium lignicola DSM 105466, a ubiquitous saprotrophic fungus.</title>
        <authorList>
            <person name="Buettner E."/>
            <person name="Gebauer A.M."/>
            <person name="Hofrichter M."/>
            <person name="Liers C."/>
            <person name="Kellner H."/>
        </authorList>
    </citation>
    <scope>NUCLEOTIDE SEQUENCE [LARGE SCALE GENOMIC DNA]</scope>
    <source>
        <strain evidence="5 6">DSM 105466</strain>
    </source>
</reference>
<dbReference type="Gene3D" id="4.10.240.10">
    <property type="entry name" value="Zn(2)-C6 fungal-type DNA-binding domain"/>
    <property type="match status" value="1"/>
</dbReference>
<dbReference type="InterPro" id="IPR036864">
    <property type="entry name" value="Zn2-C6_fun-type_DNA-bd_sf"/>
</dbReference>
<evidence type="ECO:0000256" key="2">
    <source>
        <dbReference type="ARBA" id="ARBA00023242"/>
    </source>
</evidence>
<comment type="caution">
    <text evidence="5">The sequence shown here is derived from an EMBL/GenBank/DDBJ whole genome shotgun (WGS) entry which is preliminary data.</text>
</comment>
<proteinExistence type="predicted"/>
<dbReference type="EMBL" id="NCSJ02000391">
    <property type="protein sequence ID" value="RFU24888.1"/>
    <property type="molecule type" value="Genomic_DNA"/>
</dbReference>
<keyword evidence="6" id="KW-1185">Reference proteome</keyword>
<evidence type="ECO:0000259" key="4">
    <source>
        <dbReference type="PROSITE" id="PS50048"/>
    </source>
</evidence>
<dbReference type="PROSITE" id="PS50048">
    <property type="entry name" value="ZN2_CY6_FUNGAL_2"/>
    <property type="match status" value="1"/>
</dbReference>
<feature type="non-terminal residue" evidence="5">
    <location>
        <position position="1"/>
    </location>
</feature>
<dbReference type="Pfam" id="PF00172">
    <property type="entry name" value="Zn_clus"/>
    <property type="match status" value="1"/>
</dbReference>
<dbReference type="GO" id="GO:0000976">
    <property type="term" value="F:transcription cis-regulatory region binding"/>
    <property type="evidence" value="ECO:0007669"/>
    <property type="project" value="TreeGrafter"/>
</dbReference>
<organism evidence="5 6">
    <name type="scientific">Scytalidium lignicola</name>
    <name type="common">Hyphomycete</name>
    <dbReference type="NCBI Taxonomy" id="5539"/>
    <lineage>
        <taxon>Eukaryota</taxon>
        <taxon>Fungi</taxon>
        <taxon>Dikarya</taxon>
        <taxon>Ascomycota</taxon>
        <taxon>Pezizomycotina</taxon>
        <taxon>Leotiomycetes</taxon>
        <taxon>Leotiomycetes incertae sedis</taxon>
        <taxon>Scytalidium</taxon>
    </lineage>
</organism>
<feature type="region of interest" description="Disordered" evidence="3">
    <location>
        <begin position="58"/>
        <end position="89"/>
    </location>
</feature>
<dbReference type="GO" id="GO:0000981">
    <property type="term" value="F:DNA-binding transcription factor activity, RNA polymerase II-specific"/>
    <property type="evidence" value="ECO:0007669"/>
    <property type="project" value="InterPro"/>
</dbReference>
<dbReference type="GO" id="GO:0005634">
    <property type="term" value="C:nucleus"/>
    <property type="evidence" value="ECO:0007669"/>
    <property type="project" value="UniProtKB-SubCell"/>
</dbReference>
<dbReference type="PANTHER" id="PTHR37534:SF15">
    <property type="entry name" value="ZN(II)2CYS6 TRANSCRIPTION FACTOR (EUROFUNG)"/>
    <property type="match status" value="1"/>
</dbReference>
<gene>
    <name evidence="5" type="ORF">B7463_g11455</name>
</gene>
<dbReference type="InterPro" id="IPR001138">
    <property type="entry name" value="Zn2Cys6_DnaBD"/>
</dbReference>
<accession>A0A3E2GUY8</accession>
<evidence type="ECO:0000313" key="5">
    <source>
        <dbReference type="EMBL" id="RFU24888.1"/>
    </source>
</evidence>
<dbReference type="STRING" id="5539.A0A3E2GUY8"/>
<feature type="compositionally biased region" description="Polar residues" evidence="3">
    <location>
        <begin position="73"/>
        <end position="82"/>
    </location>
</feature>
<dbReference type="PANTHER" id="PTHR37534">
    <property type="entry name" value="TRANSCRIPTIONAL ACTIVATOR PROTEIN UGA3"/>
    <property type="match status" value="1"/>
</dbReference>
<protein>
    <recommendedName>
        <fullName evidence="4">Zn(2)-C6 fungal-type domain-containing protein</fullName>
    </recommendedName>
</protein>
<dbReference type="SMART" id="SM00066">
    <property type="entry name" value="GAL4"/>
    <property type="match status" value="1"/>
</dbReference>
<dbReference type="GO" id="GO:0045944">
    <property type="term" value="P:positive regulation of transcription by RNA polymerase II"/>
    <property type="evidence" value="ECO:0007669"/>
    <property type="project" value="TreeGrafter"/>
</dbReference>
<feature type="non-terminal residue" evidence="5">
    <location>
        <position position="481"/>
    </location>
</feature>
<dbReference type="InterPro" id="IPR021858">
    <property type="entry name" value="Fun_TF"/>
</dbReference>
<dbReference type="OMA" id="ATVMMMQ"/>
<keyword evidence="2" id="KW-0539">Nucleus</keyword>
<dbReference type="Pfam" id="PF11951">
    <property type="entry name" value="Fungal_trans_2"/>
    <property type="match status" value="1"/>
</dbReference>
<sequence>MVTPTKPIKYTRTKTGCWSCRDAGHKCDEEKPKCGRCKRLSIDCKGWGVRLQWRELDPSKKRNRRRSSAKSTCVKSAQSSIEHLSGSSGGSIALSPTVSRSTMSILPADMPLEEYRLLHHWTTHISPLLCTSSLAQPNPFQTHLTPMAFEKGPLHYMIMSIAAQHLSIEDSSPALGITAQGYQHRAVVSLRAALGDPIARASDMTLASVLVMEIGKRFDGDPKHNVNHLMGAKELIQQRGGPSSFTGSIGEFLISQFAYQDLLASMARNGHASVNWQWFNLGDGLLGRSTGYDTVILQNVAQINVLRSQKQLASSKETTLSSMDIVTAGTAIESELKLWKVPAPNGAQASTAEAHRCSALIYLYRVMYNIGAPHPLTLAYVRRCLDAVASVEPSSPLVAAHVWPLFTAGCESIDPRDRDFVRTRLNEMYRQRRIPSLKRVMEAIEEVWLSKDIEGIDGAEQMCRLGCIEVINDLGREVQLI</sequence>
<dbReference type="Proteomes" id="UP000258309">
    <property type="component" value="Unassembled WGS sequence"/>
</dbReference>
<dbReference type="CDD" id="cd00067">
    <property type="entry name" value="GAL4"/>
    <property type="match status" value="1"/>
</dbReference>
<dbReference type="SUPFAM" id="SSF57701">
    <property type="entry name" value="Zn2/Cys6 DNA-binding domain"/>
    <property type="match status" value="1"/>
</dbReference>
<feature type="domain" description="Zn(2)-C6 fungal-type" evidence="4">
    <location>
        <begin position="16"/>
        <end position="44"/>
    </location>
</feature>
<evidence type="ECO:0000256" key="1">
    <source>
        <dbReference type="ARBA" id="ARBA00004123"/>
    </source>
</evidence>